<sequence>MSFKPMMSIFECKNCSRDYEADVSTLASKNHKCPYCGETNGEEQNTHKDKDGWETF</sequence>
<evidence type="ECO:0000313" key="1">
    <source>
        <dbReference type="EMBL" id="ERI08016.1"/>
    </source>
</evidence>
<dbReference type="GeneID" id="92842176"/>
<comment type="caution">
    <text evidence="1">The sequence shown here is derived from an EMBL/GenBank/DDBJ whole genome shotgun (WGS) entry which is preliminary data.</text>
</comment>
<evidence type="ECO:0000313" key="2">
    <source>
        <dbReference type="Proteomes" id="UP000016511"/>
    </source>
</evidence>
<reference evidence="1 2" key="1">
    <citation type="submission" date="2013-08" db="EMBL/GenBank/DDBJ databases">
        <authorList>
            <person name="Weinstock G."/>
            <person name="Sodergren E."/>
            <person name="Wylie T."/>
            <person name="Fulton L."/>
            <person name="Fulton R."/>
            <person name="Fronick C."/>
            <person name="O'Laughlin M."/>
            <person name="Godfrey J."/>
            <person name="Miner T."/>
            <person name="Herter B."/>
            <person name="Appelbaum E."/>
            <person name="Cordes M."/>
            <person name="Lek S."/>
            <person name="Wollam A."/>
            <person name="Pepin K.H."/>
            <person name="Palsikar V.B."/>
            <person name="Mitreva M."/>
            <person name="Wilson R.K."/>
        </authorList>
    </citation>
    <scope>NUCLEOTIDE SEQUENCE [LARGE SCALE GENOMIC DNA]</scope>
    <source>
        <strain evidence="1 2">ATCC 12856</strain>
    </source>
</reference>
<gene>
    <name evidence="1" type="ORF">HMPREF0083_03902</name>
</gene>
<accession>U1YB32</accession>
<dbReference type="AlphaFoldDB" id="U1YB32"/>
<dbReference type="EMBL" id="AWSJ01000233">
    <property type="protein sequence ID" value="ERI08016.1"/>
    <property type="molecule type" value="Genomic_DNA"/>
</dbReference>
<dbReference type="Proteomes" id="UP000016511">
    <property type="component" value="Unassembled WGS sequence"/>
</dbReference>
<name>U1YB32_ANEAE</name>
<proteinExistence type="predicted"/>
<dbReference type="RefSeq" id="WP_021622961.1">
    <property type="nucleotide sequence ID" value="NZ_KE952842.1"/>
</dbReference>
<dbReference type="HOGENOM" id="CLU_3003978_0_0_9"/>
<protein>
    <submittedName>
        <fullName evidence="1">Uncharacterized protein</fullName>
    </submittedName>
</protein>
<keyword evidence="2" id="KW-1185">Reference proteome</keyword>
<organism evidence="1 2">
    <name type="scientific">Aneurinibacillus aneurinilyticus ATCC 12856</name>
    <dbReference type="NCBI Taxonomy" id="649747"/>
    <lineage>
        <taxon>Bacteria</taxon>
        <taxon>Bacillati</taxon>
        <taxon>Bacillota</taxon>
        <taxon>Bacilli</taxon>
        <taxon>Bacillales</taxon>
        <taxon>Paenibacillaceae</taxon>
        <taxon>Aneurinibacillus group</taxon>
        <taxon>Aneurinibacillus</taxon>
    </lineage>
</organism>